<reference evidence="3 4" key="1">
    <citation type="submission" date="2015-09" db="EMBL/GenBank/DDBJ databases">
        <title>Sorangium comparison.</title>
        <authorList>
            <person name="Zaburannyi N."/>
            <person name="Bunk B."/>
            <person name="Overmann J."/>
            <person name="Mueller R."/>
        </authorList>
    </citation>
    <scope>NUCLEOTIDE SEQUENCE [LARGE SCALE GENOMIC DNA]</scope>
    <source>
        <strain evidence="3 4">So ce26</strain>
    </source>
</reference>
<feature type="signal peptide" evidence="2">
    <location>
        <begin position="1"/>
        <end position="20"/>
    </location>
</feature>
<feature type="compositionally biased region" description="Low complexity" evidence="1">
    <location>
        <begin position="68"/>
        <end position="79"/>
    </location>
</feature>
<accession>A0A2L0EVU3</accession>
<evidence type="ECO:0000313" key="3">
    <source>
        <dbReference type="EMBL" id="AUX43392.1"/>
    </source>
</evidence>
<dbReference type="Gene3D" id="3.10.100.10">
    <property type="entry name" value="Mannose-Binding Protein A, subunit A"/>
    <property type="match status" value="1"/>
</dbReference>
<feature type="region of interest" description="Disordered" evidence="1">
    <location>
        <begin position="25"/>
        <end position="83"/>
    </location>
</feature>
<evidence type="ECO:0000256" key="2">
    <source>
        <dbReference type="SAM" id="SignalP"/>
    </source>
</evidence>
<dbReference type="SUPFAM" id="SSF56436">
    <property type="entry name" value="C-type lectin-like"/>
    <property type="match status" value="1"/>
</dbReference>
<gene>
    <name evidence="3" type="ORF">SOCE26_048400</name>
</gene>
<keyword evidence="2" id="KW-0732">Signal</keyword>
<evidence type="ECO:0000313" key="4">
    <source>
        <dbReference type="Proteomes" id="UP000238348"/>
    </source>
</evidence>
<feature type="region of interest" description="Disordered" evidence="1">
    <location>
        <begin position="198"/>
        <end position="234"/>
    </location>
</feature>
<feature type="compositionally biased region" description="Low complexity" evidence="1">
    <location>
        <begin position="33"/>
        <end position="45"/>
    </location>
</feature>
<dbReference type="AlphaFoldDB" id="A0A2L0EVU3"/>
<name>A0A2L0EVU3_SORCE</name>
<feature type="region of interest" description="Disordered" evidence="1">
    <location>
        <begin position="248"/>
        <end position="279"/>
    </location>
</feature>
<organism evidence="3 4">
    <name type="scientific">Sorangium cellulosum</name>
    <name type="common">Polyangium cellulosum</name>
    <dbReference type="NCBI Taxonomy" id="56"/>
    <lineage>
        <taxon>Bacteria</taxon>
        <taxon>Pseudomonadati</taxon>
        <taxon>Myxococcota</taxon>
        <taxon>Polyangia</taxon>
        <taxon>Polyangiales</taxon>
        <taxon>Polyangiaceae</taxon>
        <taxon>Sorangium</taxon>
    </lineage>
</organism>
<dbReference type="InterPro" id="IPR016187">
    <property type="entry name" value="CTDL_fold"/>
</dbReference>
<feature type="chain" id="PRO_5014727013" description="Secreted protein" evidence="2">
    <location>
        <begin position="21"/>
        <end position="330"/>
    </location>
</feature>
<feature type="compositionally biased region" description="Gly residues" evidence="1">
    <location>
        <begin position="46"/>
        <end position="67"/>
    </location>
</feature>
<evidence type="ECO:0000256" key="1">
    <source>
        <dbReference type="SAM" id="MobiDB-lite"/>
    </source>
</evidence>
<feature type="compositionally biased region" description="Gly residues" evidence="1">
    <location>
        <begin position="270"/>
        <end position="279"/>
    </location>
</feature>
<dbReference type="EMBL" id="CP012673">
    <property type="protein sequence ID" value="AUX43392.1"/>
    <property type="molecule type" value="Genomic_DNA"/>
</dbReference>
<dbReference type="Proteomes" id="UP000238348">
    <property type="component" value="Chromosome"/>
</dbReference>
<protein>
    <recommendedName>
        <fullName evidence="5">Secreted protein</fullName>
    </recommendedName>
</protein>
<dbReference type="InterPro" id="IPR016186">
    <property type="entry name" value="C-type_lectin-like/link_sf"/>
</dbReference>
<evidence type="ECO:0008006" key="5">
    <source>
        <dbReference type="Google" id="ProtNLM"/>
    </source>
</evidence>
<dbReference type="RefSeq" id="WP_199789728.1">
    <property type="nucleotide sequence ID" value="NZ_CP012673.1"/>
</dbReference>
<sequence>MTRAYRPLLLPLTLALCAHALGCSGSDTDTPGEDATATSSSSAGGNPTGGTATTGGGTATTGGGNPTGGTATTGGDTATTGGGTTEKFSFFVTSLVAMRELSGSQDGFGGDLRFGETGPGAGLRGADKICATIAEKSLPGAGSKTWRAFLSAVAGEDGNQVDAIDRIGEGPWYDRLGRLVASNKQELLNDRPVGADEAIMDDLPNEDGVPNHQPDPSQPEVDNHDTMTGTNEQGRLYGATATCKDWTSAAGDRSEGTPRLGHSWPRNFGGRPGGGGPGGDINMARWTSAHDAAGCSPGVNLVDTGGPQAGSTSVGSGGGYGGIYCFALTP</sequence>
<proteinExistence type="predicted"/>